<keyword evidence="5" id="KW-1185">Reference proteome</keyword>
<comment type="caution">
    <text evidence="4">The sequence shown here is derived from an EMBL/GenBank/DDBJ whole genome shotgun (WGS) entry which is preliminary data.</text>
</comment>
<evidence type="ECO:0000259" key="2">
    <source>
        <dbReference type="Pfam" id="PF12937"/>
    </source>
</evidence>
<dbReference type="EMBL" id="QEAN01000154">
    <property type="protein sequence ID" value="TPX45407.1"/>
    <property type="molecule type" value="Genomic_DNA"/>
</dbReference>
<dbReference type="SUPFAM" id="SSF52047">
    <property type="entry name" value="RNI-like"/>
    <property type="match status" value="2"/>
</dbReference>
<sequence length="646" mass="71744">MGMEHRDVSSIASYNTSDLCRNTACLPGGPAHRSPSTETNMECPDNIKYIHPRANPARLPLELLHAILSHLAIDDENHAGDHQRHLYHASLTCTSWYLAGSSLLWNNPNFTTIHSFAKFIKYTNLIPTSPQSLHHTDPVEQNAKGSMLGHLGWHSFRSLSVKNASASKLSLFFNTQHLLSIAAAMPRLTTLNLCNCKDITDDGVVALVSSTAPYLQTLELDGCSQITDTSVCVIASFCSPWDKLSRLSLRGCCLISNTGVHFINRMLRSLRHLDISRCKRISDLAVLALFQPQSDSDDDGRSSNRLSAAQTEDSRKVIPLESFKGYDLPKLTRTVFLSILDEISTRSELDTFEISIPSPPKASPFIQFNLPVKSLIHITRLHLAKCRYLEDTKISVLIDAVGKNLTELSIMDAVCPPEIFIYLLSHVSPRLKSLCLARSIGVTDVVVEHLRNSPCYGALEKLDLSGCLIISDSAFDNWFPQSPHSLPESEEIPCPNITTINISQCYKITTQTTIRFARYYLPPCGNLHQIDITNTVAHSTYSIKPTIFDLVHKFPKEYCKLHGITSVAQATYGMRERAALAMVPDVAGVHSCRMVLHLDELVCIKKIYEVLLENGLAVTDDRDGSSDHESENDSDANWTTDAENES</sequence>
<proteinExistence type="predicted"/>
<dbReference type="CDD" id="cd09917">
    <property type="entry name" value="F-box_SF"/>
    <property type="match status" value="1"/>
</dbReference>
<feature type="region of interest" description="Disordered" evidence="1">
    <location>
        <begin position="620"/>
        <end position="646"/>
    </location>
</feature>
<dbReference type="InterPro" id="IPR057207">
    <property type="entry name" value="FBXL15_LRR"/>
</dbReference>
<dbReference type="Gene3D" id="3.80.10.10">
    <property type="entry name" value="Ribonuclease Inhibitor"/>
    <property type="match status" value="2"/>
</dbReference>
<accession>A0A507D235</accession>
<feature type="compositionally biased region" description="Basic and acidic residues" evidence="1">
    <location>
        <begin position="620"/>
        <end position="631"/>
    </location>
</feature>
<dbReference type="PANTHER" id="PTHR13318">
    <property type="entry name" value="PARTNER OF PAIRED, ISOFORM B-RELATED"/>
    <property type="match status" value="1"/>
</dbReference>
<name>A0A507D235_9FUNG</name>
<dbReference type="InterPro" id="IPR032675">
    <property type="entry name" value="LRR_dom_sf"/>
</dbReference>
<dbReference type="Pfam" id="PF12937">
    <property type="entry name" value="F-box-like"/>
    <property type="match status" value="1"/>
</dbReference>
<feature type="compositionally biased region" description="Polar residues" evidence="1">
    <location>
        <begin position="635"/>
        <end position="646"/>
    </location>
</feature>
<feature type="domain" description="F-box/LRR-repeat protein 15-like leucin rich repeat" evidence="3">
    <location>
        <begin position="181"/>
        <end position="291"/>
    </location>
</feature>
<dbReference type="SMART" id="SM00367">
    <property type="entry name" value="LRR_CC"/>
    <property type="match status" value="7"/>
</dbReference>
<dbReference type="VEuPathDB" id="FungiDB:SeMB42_g04016"/>
<dbReference type="InterPro" id="IPR006553">
    <property type="entry name" value="Leu-rich_rpt_Cys-con_subtyp"/>
</dbReference>
<reference evidence="4 5" key="1">
    <citation type="journal article" date="2019" name="Sci. Rep.">
        <title>Comparative genomics of chytrid fungi reveal insights into the obligate biotrophic and pathogenic lifestyle of Synchytrium endobioticum.</title>
        <authorList>
            <person name="van de Vossenberg B.T.L.H."/>
            <person name="Warris S."/>
            <person name="Nguyen H.D.T."/>
            <person name="van Gent-Pelzer M.P.E."/>
            <person name="Joly D.L."/>
            <person name="van de Geest H.C."/>
            <person name="Bonants P.J.M."/>
            <person name="Smith D.S."/>
            <person name="Levesque C.A."/>
            <person name="van der Lee T.A.J."/>
        </authorList>
    </citation>
    <scope>NUCLEOTIDE SEQUENCE [LARGE SCALE GENOMIC DNA]</scope>
    <source>
        <strain evidence="4 5">MB42</strain>
    </source>
</reference>
<dbReference type="Proteomes" id="UP000317494">
    <property type="component" value="Unassembled WGS sequence"/>
</dbReference>
<dbReference type="InterPro" id="IPR001810">
    <property type="entry name" value="F-box_dom"/>
</dbReference>
<feature type="domain" description="F-box" evidence="2">
    <location>
        <begin position="57"/>
        <end position="110"/>
    </location>
</feature>
<evidence type="ECO:0000313" key="4">
    <source>
        <dbReference type="EMBL" id="TPX45407.1"/>
    </source>
</evidence>
<organism evidence="4 5">
    <name type="scientific">Synchytrium endobioticum</name>
    <dbReference type="NCBI Taxonomy" id="286115"/>
    <lineage>
        <taxon>Eukaryota</taxon>
        <taxon>Fungi</taxon>
        <taxon>Fungi incertae sedis</taxon>
        <taxon>Chytridiomycota</taxon>
        <taxon>Chytridiomycota incertae sedis</taxon>
        <taxon>Chytridiomycetes</taxon>
        <taxon>Synchytriales</taxon>
        <taxon>Synchytriaceae</taxon>
        <taxon>Synchytrium</taxon>
    </lineage>
</organism>
<evidence type="ECO:0000256" key="1">
    <source>
        <dbReference type="SAM" id="MobiDB-lite"/>
    </source>
</evidence>
<dbReference type="STRING" id="286115.A0A507D235"/>
<dbReference type="AlphaFoldDB" id="A0A507D235"/>
<gene>
    <name evidence="4" type="ORF">SeMB42_g04016</name>
</gene>
<dbReference type="Pfam" id="PF25372">
    <property type="entry name" value="DUF7885"/>
    <property type="match status" value="1"/>
</dbReference>
<dbReference type="GO" id="GO:0031146">
    <property type="term" value="P:SCF-dependent proteasomal ubiquitin-dependent protein catabolic process"/>
    <property type="evidence" value="ECO:0007669"/>
    <property type="project" value="TreeGrafter"/>
</dbReference>
<protein>
    <submittedName>
        <fullName evidence="4">Uncharacterized protein</fullName>
    </submittedName>
</protein>
<dbReference type="PANTHER" id="PTHR13318:SF95">
    <property type="entry name" value="F-BOX PROTEIN YLR352W"/>
    <property type="match status" value="1"/>
</dbReference>
<evidence type="ECO:0000259" key="3">
    <source>
        <dbReference type="Pfam" id="PF25372"/>
    </source>
</evidence>
<evidence type="ECO:0000313" key="5">
    <source>
        <dbReference type="Proteomes" id="UP000317494"/>
    </source>
</evidence>
<dbReference type="GO" id="GO:0019005">
    <property type="term" value="C:SCF ubiquitin ligase complex"/>
    <property type="evidence" value="ECO:0007669"/>
    <property type="project" value="TreeGrafter"/>
</dbReference>